<evidence type="ECO:0000256" key="1">
    <source>
        <dbReference type="ARBA" id="ARBA00006485"/>
    </source>
</evidence>
<keyword evidence="7 10" id="KW-0067">ATP-binding</keyword>
<dbReference type="Gene3D" id="3.30.200.20">
    <property type="entry name" value="Phosphorylase Kinase, domain 1"/>
    <property type="match status" value="1"/>
</dbReference>
<feature type="region of interest" description="Disordered" evidence="11">
    <location>
        <begin position="442"/>
        <end position="478"/>
    </location>
</feature>
<dbReference type="GO" id="GO:0005634">
    <property type="term" value="C:nucleus"/>
    <property type="evidence" value="ECO:0007669"/>
    <property type="project" value="TreeGrafter"/>
</dbReference>
<dbReference type="EC" id="2.7.11.22" evidence="2"/>
<dbReference type="AlphaFoldDB" id="A0A6P6YM29"/>
<name>A0A6P6YM29_DERPT</name>
<proteinExistence type="inferred from homology"/>
<dbReference type="PROSITE" id="PS00108">
    <property type="entry name" value="PROTEIN_KINASE_ST"/>
    <property type="match status" value="1"/>
</dbReference>
<comment type="similarity">
    <text evidence="1">Belongs to the protein kinase superfamily. CMGC Ser/Thr protein kinase family. CDC2/CDKX subfamily.</text>
</comment>
<keyword evidence="3" id="KW-0723">Serine/threonine-protein kinase</keyword>
<dbReference type="Gene3D" id="1.10.510.10">
    <property type="entry name" value="Transferase(Phosphotransferase) domain 1"/>
    <property type="match status" value="1"/>
</dbReference>
<dbReference type="GO" id="GO:0005524">
    <property type="term" value="F:ATP binding"/>
    <property type="evidence" value="ECO:0007669"/>
    <property type="project" value="UniProtKB-UniRule"/>
</dbReference>
<evidence type="ECO:0000256" key="7">
    <source>
        <dbReference type="ARBA" id="ARBA00022840"/>
    </source>
</evidence>
<dbReference type="InterPro" id="IPR008271">
    <property type="entry name" value="Ser/Thr_kinase_AS"/>
</dbReference>
<feature type="region of interest" description="Disordered" evidence="11">
    <location>
        <begin position="705"/>
        <end position="727"/>
    </location>
</feature>
<dbReference type="SMART" id="SM00220">
    <property type="entry name" value="S_TKc"/>
    <property type="match status" value="1"/>
</dbReference>
<dbReference type="PROSITE" id="PS50011">
    <property type="entry name" value="PROTEIN_KINASE_DOM"/>
    <property type="match status" value="1"/>
</dbReference>
<dbReference type="KEGG" id="dpte:113799769"/>
<dbReference type="GO" id="GO:0004693">
    <property type="term" value="F:cyclin-dependent protein serine/threonine kinase activity"/>
    <property type="evidence" value="ECO:0007669"/>
    <property type="project" value="UniProtKB-EC"/>
</dbReference>
<evidence type="ECO:0000256" key="8">
    <source>
        <dbReference type="ARBA" id="ARBA00047811"/>
    </source>
</evidence>
<reference evidence="14" key="1">
    <citation type="submission" date="2025-08" db="UniProtKB">
        <authorList>
            <consortium name="RefSeq"/>
        </authorList>
    </citation>
    <scope>IDENTIFICATION</scope>
    <source>
        <strain evidence="14">Airmid</strain>
    </source>
</reference>
<gene>
    <name evidence="14" type="primary">LOC113799769</name>
</gene>
<dbReference type="FunFam" id="3.30.200.20:FF:000375">
    <property type="entry name" value="Cell division related protein kinase 2"/>
    <property type="match status" value="1"/>
</dbReference>
<feature type="compositionally biased region" description="Low complexity" evidence="11">
    <location>
        <begin position="35"/>
        <end position="64"/>
    </location>
</feature>
<feature type="region of interest" description="Disordered" evidence="11">
    <location>
        <begin position="627"/>
        <end position="654"/>
    </location>
</feature>
<protein>
    <recommendedName>
        <fullName evidence="2">cyclin-dependent kinase</fullName>
        <ecNumber evidence="2">2.7.11.22</ecNumber>
    </recommendedName>
</protein>
<sequence>MRKRRPQQQQQQQPRQRHSMNLRNSFIIHRKNNNDDNNNNNNNRKRITTTTTDNNNNIRQRQQQQKSISVVDLISKRLSLPADLHLPASFLAKIEHPNKTISRKVRRESLNGIGFGRLETYTKLEKLGEGTYATVYKGRSHLTNRLVALKDIRFQQQEGTPCTAIREVSLLRTLKHNNIVTLHDIIYSDKMLILVFEYMPRDLNRYITECRDLINLYNVKLFMFQMLRGLDYCHQRRILHRDIKPQNLLISDRGELKLADFGLARSKSVPSNTLSSEVVTLWYRPPDVLNGSTNYTTSIDIWGAGCIFFELLSGEPLFHGMFEQEQLNLINQVFGNEPQTLSTLPWGISRRTKRLNQSAADLMFNLLMYDPQKRMEANRAMMHHYFSTLDPLIYKLPDHLSIFTIPTIVFYPDPGINSNGCNGSSINIDDNETTMSILNQSKSDSTLSSSATGSVLSSTTILPPHHPQHHFQQQQQKPIEKQIVRATILPANELITETKTIKLLSTTKQILSDNNDNNNNNNNKTNIIEGIDDSLDDKLKFEKISVTANQPDPISTSTSTSKSSSTSSSSSSSTTSSSMTIVSNVDCKQLQSKSTNSLLVNNLGNLPEISLINSNNMNNRNKNIQQDRRNRYRNQSKNQQSSSTSSSIQQQQQQLSRSFSLSTITNQLLRNFRLNRNHNSIDNIINNDNYDDMESKIIKDRLIDQKQSSSNQQQQQQRRIKSSSNLVGSILNEERSNTNNYRQQQQQTIMKLDPKSTAAASALLRKSQSRLSCTYLSSL</sequence>
<dbReference type="RefSeq" id="XP_027206262.1">
    <property type="nucleotide sequence ID" value="XM_027350461.1"/>
</dbReference>
<comment type="catalytic activity">
    <reaction evidence="8">
        <text>L-threonyl-[protein] + ATP = O-phospho-L-threonyl-[protein] + ADP + H(+)</text>
        <dbReference type="Rhea" id="RHEA:46608"/>
        <dbReference type="Rhea" id="RHEA-COMP:11060"/>
        <dbReference type="Rhea" id="RHEA-COMP:11605"/>
        <dbReference type="ChEBI" id="CHEBI:15378"/>
        <dbReference type="ChEBI" id="CHEBI:30013"/>
        <dbReference type="ChEBI" id="CHEBI:30616"/>
        <dbReference type="ChEBI" id="CHEBI:61977"/>
        <dbReference type="ChEBI" id="CHEBI:456216"/>
        <dbReference type="EC" id="2.7.11.22"/>
    </reaction>
</comment>
<feature type="region of interest" description="Disordered" evidence="11">
    <location>
        <begin position="546"/>
        <end position="578"/>
    </location>
</feature>
<comment type="catalytic activity">
    <reaction evidence="9">
        <text>L-seryl-[protein] + ATP = O-phospho-L-seryl-[protein] + ADP + H(+)</text>
        <dbReference type="Rhea" id="RHEA:17989"/>
        <dbReference type="Rhea" id="RHEA-COMP:9863"/>
        <dbReference type="Rhea" id="RHEA-COMP:11604"/>
        <dbReference type="ChEBI" id="CHEBI:15378"/>
        <dbReference type="ChEBI" id="CHEBI:29999"/>
        <dbReference type="ChEBI" id="CHEBI:30616"/>
        <dbReference type="ChEBI" id="CHEBI:83421"/>
        <dbReference type="ChEBI" id="CHEBI:456216"/>
        <dbReference type="EC" id="2.7.11.22"/>
    </reaction>
</comment>
<accession>A0A6P6YM29</accession>
<dbReference type="InterPro" id="IPR050108">
    <property type="entry name" value="CDK"/>
</dbReference>
<evidence type="ECO:0000313" key="13">
    <source>
        <dbReference type="Proteomes" id="UP000515146"/>
    </source>
</evidence>
<dbReference type="FunFam" id="1.10.510.10:FF:000624">
    <property type="entry name" value="Mitogen-activated protein kinase"/>
    <property type="match status" value="1"/>
</dbReference>
<dbReference type="SUPFAM" id="SSF56112">
    <property type="entry name" value="Protein kinase-like (PK-like)"/>
    <property type="match status" value="1"/>
</dbReference>
<dbReference type="InterPro" id="IPR017441">
    <property type="entry name" value="Protein_kinase_ATP_BS"/>
</dbReference>
<keyword evidence="5 10" id="KW-0547">Nucleotide-binding</keyword>
<dbReference type="InterPro" id="IPR000719">
    <property type="entry name" value="Prot_kinase_dom"/>
</dbReference>
<organism evidence="13 14">
    <name type="scientific">Dermatophagoides pteronyssinus</name>
    <name type="common">European house dust mite</name>
    <dbReference type="NCBI Taxonomy" id="6956"/>
    <lineage>
        <taxon>Eukaryota</taxon>
        <taxon>Metazoa</taxon>
        <taxon>Ecdysozoa</taxon>
        <taxon>Arthropoda</taxon>
        <taxon>Chelicerata</taxon>
        <taxon>Arachnida</taxon>
        <taxon>Acari</taxon>
        <taxon>Acariformes</taxon>
        <taxon>Sarcoptiformes</taxon>
        <taxon>Astigmata</taxon>
        <taxon>Psoroptidia</taxon>
        <taxon>Analgoidea</taxon>
        <taxon>Pyroglyphidae</taxon>
        <taxon>Dermatophagoidinae</taxon>
        <taxon>Dermatophagoides</taxon>
    </lineage>
</organism>
<evidence type="ECO:0000256" key="6">
    <source>
        <dbReference type="ARBA" id="ARBA00022777"/>
    </source>
</evidence>
<evidence type="ECO:0000256" key="9">
    <source>
        <dbReference type="ARBA" id="ARBA00048367"/>
    </source>
</evidence>
<dbReference type="GO" id="GO:0005737">
    <property type="term" value="C:cytoplasm"/>
    <property type="evidence" value="ECO:0007669"/>
    <property type="project" value="TreeGrafter"/>
</dbReference>
<dbReference type="PANTHER" id="PTHR24056:SF246">
    <property type="entry name" value="ECDYSONE-INDUCED PROTEIN 63E, ISOFORM N"/>
    <property type="match status" value="1"/>
</dbReference>
<evidence type="ECO:0000259" key="12">
    <source>
        <dbReference type="PROSITE" id="PS50011"/>
    </source>
</evidence>
<feature type="region of interest" description="Disordered" evidence="11">
    <location>
        <begin position="1"/>
        <end position="64"/>
    </location>
</feature>
<evidence type="ECO:0000256" key="5">
    <source>
        <dbReference type="ARBA" id="ARBA00022741"/>
    </source>
</evidence>
<keyword evidence="4" id="KW-0808">Transferase</keyword>
<dbReference type="PROSITE" id="PS00107">
    <property type="entry name" value="PROTEIN_KINASE_ATP"/>
    <property type="match status" value="1"/>
</dbReference>
<evidence type="ECO:0000256" key="2">
    <source>
        <dbReference type="ARBA" id="ARBA00012425"/>
    </source>
</evidence>
<evidence type="ECO:0000256" key="4">
    <source>
        <dbReference type="ARBA" id="ARBA00022679"/>
    </source>
</evidence>
<evidence type="ECO:0000256" key="11">
    <source>
        <dbReference type="SAM" id="MobiDB-lite"/>
    </source>
</evidence>
<dbReference type="OMA" id="MEANRAM"/>
<dbReference type="Pfam" id="PF00069">
    <property type="entry name" value="Pkinase"/>
    <property type="match status" value="1"/>
</dbReference>
<keyword evidence="13" id="KW-1185">Reference proteome</keyword>
<feature type="compositionally biased region" description="Low complexity" evidence="11">
    <location>
        <begin position="705"/>
        <end position="725"/>
    </location>
</feature>
<feature type="compositionally biased region" description="Low complexity" evidence="11">
    <location>
        <begin position="555"/>
        <end position="578"/>
    </location>
</feature>
<dbReference type="OrthoDB" id="1732493at2759"/>
<feature type="binding site" evidence="10">
    <location>
        <position position="150"/>
    </location>
    <ligand>
        <name>ATP</name>
        <dbReference type="ChEBI" id="CHEBI:30616"/>
    </ligand>
</feature>
<dbReference type="Proteomes" id="UP000515146">
    <property type="component" value="Unplaced"/>
</dbReference>
<feature type="domain" description="Protein kinase" evidence="12">
    <location>
        <begin position="121"/>
        <end position="386"/>
    </location>
</feature>
<dbReference type="InParanoid" id="A0A6P6YM29"/>
<evidence type="ECO:0000256" key="10">
    <source>
        <dbReference type="PROSITE-ProRule" id="PRU10141"/>
    </source>
</evidence>
<evidence type="ECO:0000256" key="3">
    <source>
        <dbReference type="ARBA" id="ARBA00022527"/>
    </source>
</evidence>
<feature type="compositionally biased region" description="Low complexity" evidence="11">
    <location>
        <begin position="635"/>
        <end position="654"/>
    </location>
</feature>
<evidence type="ECO:0000313" key="14">
    <source>
        <dbReference type="RefSeq" id="XP_027206262.1"/>
    </source>
</evidence>
<feature type="compositionally biased region" description="Low complexity" evidence="11">
    <location>
        <begin position="442"/>
        <end position="460"/>
    </location>
</feature>
<dbReference type="PANTHER" id="PTHR24056">
    <property type="entry name" value="CELL DIVISION PROTEIN KINASE"/>
    <property type="match status" value="1"/>
</dbReference>
<dbReference type="InterPro" id="IPR011009">
    <property type="entry name" value="Kinase-like_dom_sf"/>
</dbReference>
<keyword evidence="6 14" id="KW-0418">Kinase</keyword>